<evidence type="ECO:0000256" key="11">
    <source>
        <dbReference type="ARBA" id="ARBA00023080"/>
    </source>
</evidence>
<dbReference type="GO" id="GO:0006183">
    <property type="term" value="P:GTP biosynthetic process"/>
    <property type="evidence" value="ECO:0007669"/>
    <property type="project" value="UniProtKB-UniRule"/>
</dbReference>
<comment type="catalytic activity">
    <reaction evidence="12 15">
        <text>a 2'-deoxyribonucleoside 5'-diphosphate + ATP = a 2'-deoxyribonucleoside 5'-triphosphate + ADP</text>
        <dbReference type="Rhea" id="RHEA:44640"/>
        <dbReference type="ChEBI" id="CHEBI:30616"/>
        <dbReference type="ChEBI" id="CHEBI:61560"/>
        <dbReference type="ChEBI" id="CHEBI:73316"/>
        <dbReference type="ChEBI" id="CHEBI:456216"/>
        <dbReference type="EC" id="2.7.4.6"/>
    </reaction>
</comment>
<comment type="similarity">
    <text evidence="2 12 13 14">Belongs to the NDK family.</text>
</comment>
<dbReference type="CDD" id="cd04413">
    <property type="entry name" value="NDPk_I"/>
    <property type="match status" value="1"/>
</dbReference>
<dbReference type="Proteomes" id="UP000178082">
    <property type="component" value="Unassembled WGS sequence"/>
</dbReference>
<reference evidence="17 18" key="1">
    <citation type="journal article" date="2016" name="Nat. Commun.">
        <title>Thousands of microbial genomes shed light on interconnected biogeochemical processes in an aquifer system.</title>
        <authorList>
            <person name="Anantharaman K."/>
            <person name="Brown C.T."/>
            <person name="Hug L.A."/>
            <person name="Sharon I."/>
            <person name="Castelle C.J."/>
            <person name="Probst A.J."/>
            <person name="Thomas B.C."/>
            <person name="Singh A."/>
            <person name="Wilkins M.J."/>
            <person name="Karaoz U."/>
            <person name="Brodie E.L."/>
            <person name="Williams K.H."/>
            <person name="Hubbard S.S."/>
            <person name="Banfield J.F."/>
        </authorList>
    </citation>
    <scope>NUCLEOTIDE SEQUENCE [LARGE SCALE GENOMIC DNA]</scope>
</reference>
<evidence type="ECO:0000256" key="1">
    <source>
        <dbReference type="ARBA" id="ARBA00001946"/>
    </source>
</evidence>
<feature type="binding site" evidence="12 13">
    <location>
        <position position="114"/>
    </location>
    <ligand>
        <name>ATP</name>
        <dbReference type="ChEBI" id="CHEBI:30616"/>
    </ligand>
</feature>
<evidence type="ECO:0000256" key="8">
    <source>
        <dbReference type="ARBA" id="ARBA00022777"/>
    </source>
</evidence>
<sequence length="139" mass="15427">MATERSLVMVKPDGVAKGAAGDIISRFEKAGLRLIGLKMIHMEKRKAEGFYIVHRERPFYNDLTNFMSSGPTVVIALEGEGAIAKIRDMMGPTDSKKALKGTIRGEWGTDVEKNAVHGSDSKESASFEIPYFFNRLELF</sequence>
<evidence type="ECO:0000256" key="7">
    <source>
        <dbReference type="ARBA" id="ARBA00022741"/>
    </source>
</evidence>
<keyword evidence="11 12" id="KW-0546">Nucleotide metabolism</keyword>
<dbReference type="GO" id="GO:0005524">
    <property type="term" value="F:ATP binding"/>
    <property type="evidence" value="ECO:0007669"/>
    <property type="project" value="UniProtKB-UniRule"/>
</dbReference>
<keyword evidence="10 12" id="KW-0460">Magnesium</keyword>
<comment type="catalytic activity">
    <reaction evidence="12">
        <text>a ribonucleoside 5'-diphosphate + ATP = a ribonucleoside 5'-triphosphate + ADP</text>
        <dbReference type="Rhea" id="RHEA:18113"/>
        <dbReference type="ChEBI" id="CHEBI:30616"/>
        <dbReference type="ChEBI" id="CHEBI:57930"/>
        <dbReference type="ChEBI" id="CHEBI:61557"/>
        <dbReference type="ChEBI" id="CHEBI:456216"/>
        <dbReference type="EC" id="2.7.4.6"/>
    </reaction>
</comment>
<evidence type="ECO:0000256" key="10">
    <source>
        <dbReference type="ARBA" id="ARBA00022842"/>
    </source>
</evidence>
<feature type="domain" description="Nucleoside diphosphate kinase-like" evidence="16">
    <location>
        <begin position="3"/>
        <end position="139"/>
    </location>
</feature>
<dbReference type="SUPFAM" id="SSF54919">
    <property type="entry name" value="Nucleoside diphosphate kinase, NDK"/>
    <property type="match status" value="1"/>
</dbReference>
<feature type="binding site" evidence="12 13">
    <location>
        <position position="93"/>
    </location>
    <ligand>
        <name>ATP</name>
        <dbReference type="ChEBI" id="CHEBI:30616"/>
    </ligand>
</feature>
<dbReference type="EMBL" id="MGDI01000002">
    <property type="protein sequence ID" value="OGL55271.1"/>
    <property type="molecule type" value="Genomic_DNA"/>
</dbReference>
<evidence type="ECO:0000256" key="14">
    <source>
        <dbReference type="RuleBase" id="RU004011"/>
    </source>
</evidence>
<evidence type="ECO:0000256" key="2">
    <source>
        <dbReference type="ARBA" id="ARBA00008142"/>
    </source>
</evidence>
<feature type="binding site" evidence="12 13">
    <location>
        <position position="87"/>
    </location>
    <ligand>
        <name>ATP</name>
        <dbReference type="ChEBI" id="CHEBI:30616"/>
    </ligand>
</feature>
<name>A0A1F7SNB8_9BACT</name>
<keyword evidence="5 12" id="KW-0808">Transferase</keyword>
<evidence type="ECO:0000256" key="9">
    <source>
        <dbReference type="ARBA" id="ARBA00022840"/>
    </source>
</evidence>
<gene>
    <name evidence="12" type="primary">ndk</name>
    <name evidence="17" type="ORF">A3G31_04495</name>
</gene>
<evidence type="ECO:0000256" key="4">
    <source>
        <dbReference type="ARBA" id="ARBA00017632"/>
    </source>
</evidence>
<feature type="binding site" evidence="12 13">
    <location>
        <position position="11"/>
    </location>
    <ligand>
        <name>ATP</name>
        <dbReference type="ChEBI" id="CHEBI:30616"/>
    </ligand>
</feature>
<dbReference type="NCBIfam" id="NF001908">
    <property type="entry name" value="PRK00668.1"/>
    <property type="match status" value="1"/>
</dbReference>
<evidence type="ECO:0000259" key="16">
    <source>
        <dbReference type="SMART" id="SM00562"/>
    </source>
</evidence>
<evidence type="ECO:0000256" key="15">
    <source>
        <dbReference type="RuleBase" id="RU004013"/>
    </source>
</evidence>
<dbReference type="SMART" id="SM00562">
    <property type="entry name" value="NDK"/>
    <property type="match status" value="1"/>
</dbReference>
<comment type="subcellular location">
    <subcellularLocation>
        <location evidence="12">Cytoplasm</location>
    </subcellularLocation>
</comment>
<evidence type="ECO:0000256" key="12">
    <source>
        <dbReference type="HAMAP-Rule" id="MF_00451"/>
    </source>
</evidence>
<dbReference type="Pfam" id="PF00334">
    <property type="entry name" value="NDK"/>
    <property type="match status" value="1"/>
</dbReference>
<evidence type="ECO:0000313" key="18">
    <source>
        <dbReference type="Proteomes" id="UP000178082"/>
    </source>
</evidence>
<dbReference type="InterPro" id="IPR023005">
    <property type="entry name" value="Nucleoside_diP_kinase_AS"/>
</dbReference>
<evidence type="ECO:0000256" key="3">
    <source>
        <dbReference type="ARBA" id="ARBA00012966"/>
    </source>
</evidence>
<comment type="cofactor">
    <cofactor evidence="1 12">
        <name>Mg(2+)</name>
        <dbReference type="ChEBI" id="CHEBI:18420"/>
    </cofactor>
</comment>
<keyword evidence="6 12" id="KW-0479">Metal-binding</keyword>
<dbReference type="PROSITE" id="PS00469">
    <property type="entry name" value="NDPK"/>
    <property type="match status" value="1"/>
</dbReference>
<keyword evidence="9 12" id="KW-0067">ATP-binding</keyword>
<evidence type="ECO:0000256" key="6">
    <source>
        <dbReference type="ARBA" id="ARBA00022723"/>
    </source>
</evidence>
<dbReference type="GO" id="GO:0046872">
    <property type="term" value="F:metal ion binding"/>
    <property type="evidence" value="ECO:0007669"/>
    <property type="project" value="UniProtKB-KW"/>
</dbReference>
<dbReference type="PROSITE" id="PS51374">
    <property type="entry name" value="NDPK_LIKE"/>
    <property type="match status" value="1"/>
</dbReference>
<keyword evidence="8 12" id="KW-0418">Kinase</keyword>
<dbReference type="GO" id="GO:0006228">
    <property type="term" value="P:UTP biosynthetic process"/>
    <property type="evidence" value="ECO:0007669"/>
    <property type="project" value="UniProtKB-UniRule"/>
</dbReference>
<organism evidence="17 18">
    <name type="scientific">Candidatus Schekmanbacteria bacterium RIFCSPLOWO2_12_FULL_38_15</name>
    <dbReference type="NCBI Taxonomy" id="1817883"/>
    <lineage>
        <taxon>Bacteria</taxon>
        <taxon>Candidatus Schekmaniibacteriota</taxon>
    </lineage>
</organism>
<evidence type="ECO:0000256" key="5">
    <source>
        <dbReference type="ARBA" id="ARBA00022679"/>
    </source>
</evidence>
<keyword evidence="12" id="KW-0963">Cytoplasm</keyword>
<keyword evidence="7 12" id="KW-0547">Nucleotide-binding</keyword>
<evidence type="ECO:0000313" key="17">
    <source>
        <dbReference type="EMBL" id="OGL55271.1"/>
    </source>
</evidence>
<dbReference type="GO" id="GO:0004550">
    <property type="term" value="F:nucleoside diphosphate kinase activity"/>
    <property type="evidence" value="ECO:0007669"/>
    <property type="project" value="UniProtKB-UniRule"/>
</dbReference>
<dbReference type="FunFam" id="3.30.70.141:FF:000003">
    <property type="entry name" value="Nucleoside diphosphate kinase"/>
    <property type="match status" value="1"/>
</dbReference>
<dbReference type="EC" id="2.7.4.6" evidence="3 12"/>
<dbReference type="Gene3D" id="3.30.70.141">
    <property type="entry name" value="Nucleoside diphosphate kinase-like domain"/>
    <property type="match status" value="1"/>
</dbReference>
<comment type="caution">
    <text evidence="17">The sequence shown here is derived from an EMBL/GenBank/DDBJ whole genome shotgun (WGS) entry which is preliminary data.</text>
</comment>
<feature type="binding site" evidence="12 13">
    <location>
        <position position="104"/>
    </location>
    <ligand>
        <name>ATP</name>
        <dbReference type="ChEBI" id="CHEBI:30616"/>
    </ligand>
</feature>
<dbReference type="InterPro" id="IPR036850">
    <property type="entry name" value="NDK-like_dom_sf"/>
</dbReference>
<feature type="binding site" evidence="12 13">
    <location>
        <position position="59"/>
    </location>
    <ligand>
        <name>ATP</name>
        <dbReference type="ChEBI" id="CHEBI:30616"/>
    </ligand>
</feature>
<dbReference type="AlphaFoldDB" id="A0A1F7SNB8"/>
<protein>
    <recommendedName>
        <fullName evidence="4 12">Nucleoside diphosphate kinase</fullName>
        <shortName evidence="12">NDK</shortName>
        <shortName evidence="12">NDP kinase</shortName>
        <ecNumber evidence="3 12">2.7.4.6</ecNumber>
    </recommendedName>
    <alternativeName>
        <fullName evidence="12">Nucleoside-2-P kinase</fullName>
    </alternativeName>
</protein>
<dbReference type="PANTHER" id="PTHR11349">
    <property type="entry name" value="NUCLEOSIDE DIPHOSPHATE KINASE"/>
    <property type="match status" value="1"/>
</dbReference>
<dbReference type="STRING" id="1817883.A3G31_04495"/>
<dbReference type="InterPro" id="IPR034907">
    <property type="entry name" value="NDK-like_dom"/>
</dbReference>
<dbReference type="InterPro" id="IPR001564">
    <property type="entry name" value="Nucleoside_diP_kinase"/>
</dbReference>
<dbReference type="PRINTS" id="PR01243">
    <property type="entry name" value="NUCDPKINASE"/>
</dbReference>
<dbReference type="HAMAP" id="MF_00451">
    <property type="entry name" value="NDP_kinase"/>
    <property type="match status" value="1"/>
</dbReference>
<evidence type="ECO:0000256" key="13">
    <source>
        <dbReference type="PROSITE-ProRule" id="PRU00706"/>
    </source>
</evidence>
<dbReference type="GO" id="GO:0006241">
    <property type="term" value="P:CTP biosynthetic process"/>
    <property type="evidence" value="ECO:0007669"/>
    <property type="project" value="UniProtKB-UniRule"/>
</dbReference>
<dbReference type="GO" id="GO:0005737">
    <property type="term" value="C:cytoplasm"/>
    <property type="evidence" value="ECO:0007669"/>
    <property type="project" value="UniProtKB-SubCell"/>
</dbReference>
<feature type="active site" description="Pros-phosphohistidine intermediate" evidence="12 13">
    <location>
        <position position="117"/>
    </location>
</feature>
<proteinExistence type="inferred from homology"/>
<comment type="subunit">
    <text evidence="12">Homotetramer.</text>
</comment>
<comment type="function">
    <text evidence="12">Major role in the synthesis of nucleoside triphosphates other than ATP. The ATP gamma phosphate is transferred to the NDP beta phosphate via a ping-pong mechanism, using a phosphorylated active-site intermediate.</text>
</comment>
<keyword evidence="12" id="KW-0597">Phosphoprotein</keyword>
<accession>A0A1F7SNB8</accession>